<protein>
    <recommendedName>
        <fullName evidence="4">SbsA Ig-like domain-containing protein</fullName>
    </recommendedName>
</protein>
<gene>
    <name evidence="5" type="ORF">Y5W_00601</name>
</gene>
<reference evidence="5 6" key="1">
    <citation type="submission" date="2012-09" db="EMBL/GenBank/DDBJ databases">
        <title>Genome Sequence of alkane-degrading Bacterium Alcanivorax sp. 521-1.</title>
        <authorList>
            <person name="Lai Q."/>
            <person name="Shao Z."/>
        </authorList>
    </citation>
    <scope>NUCLEOTIDE SEQUENCE [LARGE SCALE GENOMIC DNA]</scope>
    <source>
        <strain evidence="5 6">521-1</strain>
    </source>
</reference>
<proteinExistence type="predicted"/>
<feature type="signal peptide" evidence="3">
    <location>
        <begin position="1"/>
        <end position="17"/>
    </location>
</feature>
<keyword evidence="1 3" id="KW-0732">Signal</keyword>
<name>A0ABS0AMF2_9GAMM</name>
<feature type="region of interest" description="Disordered" evidence="2">
    <location>
        <begin position="798"/>
        <end position="818"/>
    </location>
</feature>
<feature type="compositionally biased region" description="Polar residues" evidence="2">
    <location>
        <begin position="798"/>
        <end position="807"/>
    </location>
</feature>
<dbReference type="InterPro" id="IPR014755">
    <property type="entry name" value="Cu-Rt/internalin_Ig-like"/>
</dbReference>
<evidence type="ECO:0000259" key="4">
    <source>
        <dbReference type="Pfam" id="PF13205"/>
    </source>
</evidence>
<evidence type="ECO:0000313" key="5">
    <source>
        <dbReference type="EMBL" id="MBF5055307.1"/>
    </source>
</evidence>
<dbReference type="Proteomes" id="UP000662703">
    <property type="component" value="Unassembled WGS sequence"/>
</dbReference>
<evidence type="ECO:0000256" key="3">
    <source>
        <dbReference type="SAM" id="SignalP"/>
    </source>
</evidence>
<dbReference type="PROSITE" id="PS51257">
    <property type="entry name" value="PROKAR_LIPOPROTEIN"/>
    <property type="match status" value="1"/>
</dbReference>
<dbReference type="InterPro" id="IPR032812">
    <property type="entry name" value="SbsA_Ig"/>
</dbReference>
<feature type="domain" description="SbsA Ig-like" evidence="4">
    <location>
        <begin position="497"/>
        <end position="572"/>
    </location>
</feature>
<evidence type="ECO:0000313" key="6">
    <source>
        <dbReference type="Proteomes" id="UP000662703"/>
    </source>
</evidence>
<feature type="chain" id="PRO_5045322172" description="SbsA Ig-like domain-containing protein" evidence="3">
    <location>
        <begin position="18"/>
        <end position="1099"/>
    </location>
</feature>
<dbReference type="Gene3D" id="2.60.40.1220">
    <property type="match status" value="1"/>
</dbReference>
<dbReference type="Pfam" id="PF13205">
    <property type="entry name" value="Big_5"/>
    <property type="match status" value="2"/>
</dbReference>
<organism evidence="5 6">
    <name type="scientific">Alloalcanivorax profundimaris</name>
    <dbReference type="NCBI Taxonomy" id="2735259"/>
    <lineage>
        <taxon>Bacteria</taxon>
        <taxon>Pseudomonadati</taxon>
        <taxon>Pseudomonadota</taxon>
        <taxon>Gammaproteobacteria</taxon>
        <taxon>Oceanospirillales</taxon>
        <taxon>Alcanivoracaceae</taxon>
        <taxon>Alloalcanivorax</taxon>
    </lineage>
</organism>
<keyword evidence="6" id="KW-1185">Reference proteome</keyword>
<accession>A0ABS0AMF2</accession>
<evidence type="ECO:0000256" key="2">
    <source>
        <dbReference type="SAM" id="MobiDB-lite"/>
    </source>
</evidence>
<feature type="domain" description="SbsA Ig-like" evidence="4">
    <location>
        <begin position="42"/>
        <end position="137"/>
    </location>
</feature>
<dbReference type="EMBL" id="ARXX01000006">
    <property type="protein sequence ID" value="MBF5055307.1"/>
    <property type="molecule type" value="Genomic_DNA"/>
</dbReference>
<sequence length="1099" mass="115487">MRPYLATATLSAALALAGCGGSGGGGGGGAVPRAPDSSSAALFFSYPLDGQADVAPNAPVVFSFATPVSPSADNFQFLDDNGNPVAFDLRSVNNGRGVVLAPTSALDPITDYTVVLRDIVIDDQEVVPPDGALNFTTRAAVQGPVRQQQETADFEVAEIFPDDERFGTMDFSAFRLRTSHPLDQSSAVYGDTIQLTRAGELVPAVLVAQGNAITVDPVEDMTPGATYTLSVNGLTSRFGETIAPFEREVVPRDTTSPTGERAVLVTEVPAADPALGCLDDGVRTSPLTGDPINCVPVQGTILADQTASKQTGNVFGELAFQPNFPTVTPLRVKRGSRLVGDALEVIIGGQVPVGFNSGDVTVEMITDATGYLYPNPLSNRDSADRALRLFMDVATTTADARANGAFTQNLMHLELIGRARVVDGRLSADALTVVEPRVLGVETNYGLLSFRMESYADQTSAPQPIEDDTGPRLQAITQDGQLRLSWQPGLVADRMVPGEPIVLQFDETLETGSIVPGDTLRLTKGGASEPFSWYLNGNALVITPDDPVNYGVQYAVTATSGITDLSGNALQPINRVEGGDTLTFSLPEYVENVDGDSVVRGPFAMVVYPGFPCASSEEIDLNAFNGQGTQGVCLSSSSDSEQQALDDLPIDDLPANRPIRVRFSQNMDPASLTLGQSCGDGSVRVERIDQNGTCLEAVPGVLQRETRALTFLPNDPWEVGGLYRYTLGSQESGCAAGVICSEAGLPLQTAPLLGGDRETGGPDMAIVFRGAPTNQDVFQELSNLPSVDVNSNFAVDTGESPITDNSEPTPPNATRIRPDVDGANGSGEGLVVAANTGCGFGGTPPYEDGAQTDCDAQRLLYIAGALNTDILGFDPNPDLPDEITGGQGGVAVRIYPTTVALTNLDATAVIGLDLDTTDGGTTLETLPLVGGLLNGVVTTLGDVLDILGLEEPVLGQVGNLGLVPIDTATGPNIMRVRYEPDENGNRTKAPVGYILPGENPAAGDPPRFVIRFDLLFDAPALSLPLGLDHNVKSLPIDDITLEGTLDFLPDGRLFIALENQEPKQVSLEISLSELEGGKVNLNIPVGGINLSYQSVSIQE</sequence>
<dbReference type="RefSeq" id="WP_194864134.1">
    <property type="nucleotide sequence ID" value="NZ_ARXX01000006.1"/>
</dbReference>
<comment type="caution">
    <text evidence="5">The sequence shown here is derived from an EMBL/GenBank/DDBJ whole genome shotgun (WGS) entry which is preliminary data.</text>
</comment>
<evidence type="ECO:0000256" key="1">
    <source>
        <dbReference type="ARBA" id="ARBA00022729"/>
    </source>
</evidence>